<proteinExistence type="predicted"/>
<sequence>MHYLQRERERQSASALGCRAEVVSADAKASVSLSVSGSKPYPISLWGGTVVPRDALPDARGPLKFPFSSPHTQLPLLIPPSVQSNDCPLHAPYHPILPYFSSAAVASYGYLDIM</sequence>
<accession>A0A6A4T251</accession>
<dbReference type="EMBL" id="VEVO01000009">
    <property type="protein sequence ID" value="KAF0037301.1"/>
    <property type="molecule type" value="Genomic_DNA"/>
</dbReference>
<protein>
    <submittedName>
        <fullName evidence="1">Uncharacterized protein</fullName>
    </submittedName>
</protein>
<dbReference type="Proteomes" id="UP000438429">
    <property type="component" value="Unassembled WGS sequence"/>
</dbReference>
<gene>
    <name evidence="1" type="ORF">F2P81_010175</name>
</gene>
<evidence type="ECO:0000313" key="2">
    <source>
        <dbReference type="Proteomes" id="UP000438429"/>
    </source>
</evidence>
<name>A0A6A4T251_SCOMX</name>
<dbReference type="AlphaFoldDB" id="A0A6A4T251"/>
<reference evidence="1 2" key="1">
    <citation type="submission" date="2019-06" db="EMBL/GenBank/DDBJ databases">
        <title>Draft genomes of female and male turbot (Scophthalmus maximus).</title>
        <authorList>
            <person name="Xu H."/>
            <person name="Xu X.-W."/>
            <person name="Shao C."/>
            <person name="Chen S."/>
        </authorList>
    </citation>
    <scope>NUCLEOTIDE SEQUENCE [LARGE SCALE GENOMIC DNA]</scope>
    <source>
        <strain evidence="1">Ysfricsl-2016a</strain>
        <tissue evidence="1">Blood</tissue>
    </source>
</reference>
<evidence type="ECO:0000313" key="1">
    <source>
        <dbReference type="EMBL" id="KAF0037301.1"/>
    </source>
</evidence>
<comment type="caution">
    <text evidence="1">The sequence shown here is derived from an EMBL/GenBank/DDBJ whole genome shotgun (WGS) entry which is preliminary data.</text>
</comment>
<organism evidence="1 2">
    <name type="scientific">Scophthalmus maximus</name>
    <name type="common">Turbot</name>
    <name type="synonym">Psetta maxima</name>
    <dbReference type="NCBI Taxonomy" id="52904"/>
    <lineage>
        <taxon>Eukaryota</taxon>
        <taxon>Metazoa</taxon>
        <taxon>Chordata</taxon>
        <taxon>Craniata</taxon>
        <taxon>Vertebrata</taxon>
        <taxon>Euteleostomi</taxon>
        <taxon>Actinopterygii</taxon>
        <taxon>Neopterygii</taxon>
        <taxon>Teleostei</taxon>
        <taxon>Neoteleostei</taxon>
        <taxon>Acanthomorphata</taxon>
        <taxon>Carangaria</taxon>
        <taxon>Pleuronectiformes</taxon>
        <taxon>Pleuronectoidei</taxon>
        <taxon>Scophthalmidae</taxon>
        <taxon>Scophthalmus</taxon>
    </lineage>
</organism>